<protein>
    <submittedName>
        <fullName evidence="1">Uncharacterized protein</fullName>
    </submittedName>
</protein>
<dbReference type="Proteomes" id="UP000076584">
    <property type="component" value="Unassembled WGS sequence"/>
</dbReference>
<name>A0A162NXS2_COLIC</name>
<reference evidence="1 2" key="1">
    <citation type="submission" date="2015-06" db="EMBL/GenBank/DDBJ databases">
        <title>Survival trade-offs in plant roots during colonization by closely related pathogenic and mutualistic fungi.</title>
        <authorList>
            <person name="Hacquard S."/>
            <person name="Kracher B."/>
            <person name="Hiruma K."/>
            <person name="Weinman A."/>
            <person name="Muench P."/>
            <person name="Garrido Oter R."/>
            <person name="Ver Loren van Themaat E."/>
            <person name="Dallerey J.-F."/>
            <person name="Damm U."/>
            <person name="Henrissat B."/>
            <person name="Lespinet O."/>
            <person name="Thon M."/>
            <person name="Kemen E."/>
            <person name="McHardy A.C."/>
            <person name="Schulze-Lefert P."/>
            <person name="O'Connell R.J."/>
        </authorList>
    </citation>
    <scope>NUCLEOTIDE SEQUENCE [LARGE SCALE GENOMIC DNA]</scope>
    <source>
        <strain evidence="1 2">MAFF 238704</strain>
    </source>
</reference>
<dbReference type="AlphaFoldDB" id="A0A162NXS2"/>
<evidence type="ECO:0000313" key="2">
    <source>
        <dbReference type="Proteomes" id="UP000076584"/>
    </source>
</evidence>
<accession>A0A162NXS2</accession>
<gene>
    <name evidence="1" type="ORF">CI238_12885</name>
</gene>
<feature type="non-terminal residue" evidence="1">
    <location>
        <position position="1"/>
    </location>
</feature>
<dbReference type="EMBL" id="LFIW01000421">
    <property type="protein sequence ID" value="KZL86423.1"/>
    <property type="molecule type" value="Genomic_DNA"/>
</dbReference>
<sequence length="139" mass="15777">LNAQDCVRPSRDQQQAYDTLWTFDGMKRIRTKSLSPQKLREKCEKEAGQPCSSFEWLQLEELQEYTPESRTAYLLVDFRGSGAAIVYIHNVDTSEYVASVSSDNKEDTVIIPWQDGHFLKCYGACRVGEVKLSNEGSST</sequence>
<organism evidence="1 2">
    <name type="scientific">Colletotrichum incanum</name>
    <name type="common">Soybean anthracnose fungus</name>
    <dbReference type="NCBI Taxonomy" id="1573173"/>
    <lineage>
        <taxon>Eukaryota</taxon>
        <taxon>Fungi</taxon>
        <taxon>Dikarya</taxon>
        <taxon>Ascomycota</taxon>
        <taxon>Pezizomycotina</taxon>
        <taxon>Sordariomycetes</taxon>
        <taxon>Hypocreomycetidae</taxon>
        <taxon>Glomerellales</taxon>
        <taxon>Glomerellaceae</taxon>
        <taxon>Colletotrichum</taxon>
        <taxon>Colletotrichum spaethianum species complex</taxon>
    </lineage>
</organism>
<evidence type="ECO:0000313" key="1">
    <source>
        <dbReference type="EMBL" id="KZL86423.1"/>
    </source>
</evidence>
<keyword evidence="2" id="KW-1185">Reference proteome</keyword>
<comment type="caution">
    <text evidence="1">The sequence shown here is derived from an EMBL/GenBank/DDBJ whole genome shotgun (WGS) entry which is preliminary data.</text>
</comment>
<proteinExistence type="predicted"/>